<organism evidence="2 3">
    <name type="scientific">Rotaria magnacalcarata</name>
    <dbReference type="NCBI Taxonomy" id="392030"/>
    <lineage>
        <taxon>Eukaryota</taxon>
        <taxon>Metazoa</taxon>
        <taxon>Spiralia</taxon>
        <taxon>Gnathifera</taxon>
        <taxon>Rotifera</taxon>
        <taxon>Eurotatoria</taxon>
        <taxon>Bdelloidea</taxon>
        <taxon>Philodinida</taxon>
        <taxon>Philodinidae</taxon>
        <taxon>Rotaria</taxon>
    </lineage>
</organism>
<feature type="non-terminal residue" evidence="2">
    <location>
        <position position="1"/>
    </location>
</feature>
<accession>A0A8S2WZ48</accession>
<dbReference type="AlphaFoldDB" id="A0A8S2WZ48"/>
<evidence type="ECO:0000313" key="1">
    <source>
        <dbReference type="EMBL" id="CAF4319208.1"/>
    </source>
</evidence>
<dbReference type="Proteomes" id="UP000681720">
    <property type="component" value="Unassembled WGS sequence"/>
</dbReference>
<evidence type="ECO:0000313" key="3">
    <source>
        <dbReference type="Proteomes" id="UP000681720"/>
    </source>
</evidence>
<sequence>GKLPDTVNVAIQIDDTQVHERYAAKQNDFDEKRIRIISKSSLNQEILGFV</sequence>
<evidence type="ECO:0000313" key="2">
    <source>
        <dbReference type="EMBL" id="CAF4466522.1"/>
    </source>
</evidence>
<dbReference type="EMBL" id="CAJOBJ010072496">
    <property type="protein sequence ID" value="CAF4466522.1"/>
    <property type="molecule type" value="Genomic_DNA"/>
</dbReference>
<comment type="caution">
    <text evidence="2">The sequence shown here is derived from an EMBL/GenBank/DDBJ whole genome shotgun (WGS) entry which is preliminary data.</text>
</comment>
<reference evidence="2" key="1">
    <citation type="submission" date="2021-02" db="EMBL/GenBank/DDBJ databases">
        <authorList>
            <person name="Nowell W R."/>
        </authorList>
    </citation>
    <scope>NUCLEOTIDE SEQUENCE</scope>
</reference>
<name>A0A8S2WZ48_9BILA</name>
<gene>
    <name evidence="1" type="ORF">BYL167_LOCUS28213</name>
    <name evidence="2" type="ORF">GIL414_LOCUS33124</name>
</gene>
<dbReference type="EMBL" id="CAJOBH010039211">
    <property type="protein sequence ID" value="CAF4319208.1"/>
    <property type="molecule type" value="Genomic_DNA"/>
</dbReference>
<proteinExistence type="predicted"/>
<protein>
    <submittedName>
        <fullName evidence="2">Uncharacterized protein</fullName>
    </submittedName>
</protein>
<dbReference type="Proteomes" id="UP000681967">
    <property type="component" value="Unassembled WGS sequence"/>
</dbReference>